<accession>A0A919KBT2</accession>
<keyword evidence="2" id="KW-0813">Transport</keyword>
<comment type="subcellular location">
    <subcellularLocation>
        <location evidence="1">Cell membrane</location>
        <topology evidence="1">Peripheral membrane protein</topology>
    </subcellularLocation>
</comment>
<dbReference type="Gene3D" id="3.40.50.300">
    <property type="entry name" value="P-loop containing nucleotide triphosphate hydrolases"/>
    <property type="match status" value="1"/>
</dbReference>
<sequence length="294" mass="32530">MTTTPVIDVDRLNLRYGDFHAVRDLSFQVRRGELYALLGTNGAGKTSTLEVVEGHRTATSGTVRVFGHRPQDRRAVRPRMGIMLQESGFSPDLTVRESVALIGRLTGRTDDAGRVLDVVDLTRKAGTRVAQLSGGEKRRLDFATAVYGKPELIFLDEPTTGLDIPSRDDLWRSVDRLREDGSTIVLTTHYLEEAQQRADRIGLMHQGRFHREGTVSELTRTLPSVIRFTLPARAPGLPLPAALSSGGRAVVETFDLQQDLYALLGWAHQHGLDLPDLEAGPTRLDDVFRAIESQ</sequence>
<evidence type="ECO:0000256" key="2">
    <source>
        <dbReference type="ARBA" id="ARBA00022448"/>
    </source>
</evidence>
<dbReference type="InterPro" id="IPR017871">
    <property type="entry name" value="ABC_transporter-like_CS"/>
</dbReference>
<dbReference type="SMART" id="SM00382">
    <property type="entry name" value="AAA"/>
    <property type="match status" value="1"/>
</dbReference>
<dbReference type="PROSITE" id="PS00211">
    <property type="entry name" value="ABC_TRANSPORTER_1"/>
    <property type="match status" value="1"/>
</dbReference>
<dbReference type="PROSITE" id="PS50893">
    <property type="entry name" value="ABC_TRANSPORTER_2"/>
    <property type="match status" value="1"/>
</dbReference>
<gene>
    <name evidence="7" type="ORF">Ari01nite_98280</name>
</gene>
<dbReference type="Pfam" id="PF00005">
    <property type="entry name" value="ABC_tran"/>
    <property type="match status" value="1"/>
</dbReference>
<protein>
    <submittedName>
        <fullName evidence="7">Multidrug ABC transporter ATP-binding protein</fullName>
    </submittedName>
</protein>
<dbReference type="PANTHER" id="PTHR42711:SF17">
    <property type="entry name" value="ABC TRANSPORTER ATP-BINDING PROTEIN"/>
    <property type="match status" value="1"/>
</dbReference>
<evidence type="ECO:0000256" key="4">
    <source>
        <dbReference type="ARBA" id="ARBA00022840"/>
    </source>
</evidence>
<dbReference type="InterPro" id="IPR003593">
    <property type="entry name" value="AAA+_ATPase"/>
</dbReference>
<dbReference type="CDD" id="cd03230">
    <property type="entry name" value="ABC_DR_subfamily_A"/>
    <property type="match status" value="1"/>
</dbReference>
<proteinExistence type="predicted"/>
<organism evidence="7 8">
    <name type="scientific">Paractinoplanes rishiriensis</name>
    <dbReference type="NCBI Taxonomy" id="1050105"/>
    <lineage>
        <taxon>Bacteria</taxon>
        <taxon>Bacillati</taxon>
        <taxon>Actinomycetota</taxon>
        <taxon>Actinomycetes</taxon>
        <taxon>Micromonosporales</taxon>
        <taxon>Micromonosporaceae</taxon>
        <taxon>Paractinoplanes</taxon>
    </lineage>
</organism>
<dbReference type="AlphaFoldDB" id="A0A919KBT2"/>
<evidence type="ECO:0000256" key="5">
    <source>
        <dbReference type="ARBA" id="ARBA00023251"/>
    </source>
</evidence>
<dbReference type="RefSeq" id="WP_203791532.1">
    <property type="nucleotide sequence ID" value="NZ_BOMV01000132.1"/>
</dbReference>
<dbReference type="GO" id="GO:0046677">
    <property type="term" value="P:response to antibiotic"/>
    <property type="evidence" value="ECO:0007669"/>
    <property type="project" value="UniProtKB-KW"/>
</dbReference>
<dbReference type="InterPro" id="IPR050763">
    <property type="entry name" value="ABC_transporter_ATP-binding"/>
</dbReference>
<dbReference type="GO" id="GO:0005524">
    <property type="term" value="F:ATP binding"/>
    <property type="evidence" value="ECO:0007669"/>
    <property type="project" value="UniProtKB-KW"/>
</dbReference>
<dbReference type="SUPFAM" id="SSF52540">
    <property type="entry name" value="P-loop containing nucleoside triphosphate hydrolases"/>
    <property type="match status" value="1"/>
</dbReference>
<dbReference type="GO" id="GO:0005886">
    <property type="term" value="C:plasma membrane"/>
    <property type="evidence" value="ECO:0007669"/>
    <property type="project" value="UniProtKB-SubCell"/>
</dbReference>
<evidence type="ECO:0000256" key="1">
    <source>
        <dbReference type="ARBA" id="ARBA00004202"/>
    </source>
</evidence>
<dbReference type="Proteomes" id="UP000636960">
    <property type="component" value="Unassembled WGS sequence"/>
</dbReference>
<dbReference type="EMBL" id="BOMV01000132">
    <property type="protein sequence ID" value="GIF02364.1"/>
    <property type="molecule type" value="Genomic_DNA"/>
</dbReference>
<keyword evidence="8" id="KW-1185">Reference proteome</keyword>
<comment type="caution">
    <text evidence="7">The sequence shown here is derived from an EMBL/GenBank/DDBJ whole genome shotgun (WGS) entry which is preliminary data.</text>
</comment>
<dbReference type="InterPro" id="IPR027417">
    <property type="entry name" value="P-loop_NTPase"/>
</dbReference>
<reference evidence="7" key="1">
    <citation type="submission" date="2021-01" db="EMBL/GenBank/DDBJ databases">
        <title>Whole genome shotgun sequence of Actinoplanes rishiriensis NBRC 108556.</title>
        <authorList>
            <person name="Komaki H."/>
            <person name="Tamura T."/>
        </authorList>
    </citation>
    <scope>NUCLEOTIDE SEQUENCE</scope>
    <source>
        <strain evidence="7">NBRC 108556</strain>
    </source>
</reference>
<evidence type="ECO:0000259" key="6">
    <source>
        <dbReference type="PROSITE" id="PS50893"/>
    </source>
</evidence>
<feature type="domain" description="ABC transporter" evidence="6">
    <location>
        <begin position="7"/>
        <end position="231"/>
    </location>
</feature>
<name>A0A919KBT2_9ACTN</name>
<dbReference type="InterPro" id="IPR003439">
    <property type="entry name" value="ABC_transporter-like_ATP-bd"/>
</dbReference>
<evidence type="ECO:0000256" key="3">
    <source>
        <dbReference type="ARBA" id="ARBA00022741"/>
    </source>
</evidence>
<dbReference type="GO" id="GO:0016887">
    <property type="term" value="F:ATP hydrolysis activity"/>
    <property type="evidence" value="ECO:0007669"/>
    <property type="project" value="InterPro"/>
</dbReference>
<evidence type="ECO:0000313" key="8">
    <source>
        <dbReference type="Proteomes" id="UP000636960"/>
    </source>
</evidence>
<keyword evidence="3" id="KW-0547">Nucleotide-binding</keyword>
<evidence type="ECO:0000313" key="7">
    <source>
        <dbReference type="EMBL" id="GIF02364.1"/>
    </source>
</evidence>
<dbReference type="PANTHER" id="PTHR42711">
    <property type="entry name" value="ABC TRANSPORTER ATP-BINDING PROTEIN"/>
    <property type="match status" value="1"/>
</dbReference>
<keyword evidence="4 7" id="KW-0067">ATP-binding</keyword>
<keyword evidence="5" id="KW-0046">Antibiotic resistance</keyword>